<gene>
    <name evidence="1" type="ORF">B0J12DRAFT_756956</name>
</gene>
<reference evidence="1 2" key="1">
    <citation type="journal article" date="2021" name="Nat. Commun.">
        <title>Genetic determinants of endophytism in the Arabidopsis root mycobiome.</title>
        <authorList>
            <person name="Mesny F."/>
            <person name="Miyauchi S."/>
            <person name="Thiergart T."/>
            <person name="Pickel B."/>
            <person name="Atanasova L."/>
            <person name="Karlsson M."/>
            <person name="Huettel B."/>
            <person name="Barry K.W."/>
            <person name="Haridas S."/>
            <person name="Chen C."/>
            <person name="Bauer D."/>
            <person name="Andreopoulos W."/>
            <person name="Pangilinan J."/>
            <person name="LaButti K."/>
            <person name="Riley R."/>
            <person name="Lipzen A."/>
            <person name="Clum A."/>
            <person name="Drula E."/>
            <person name="Henrissat B."/>
            <person name="Kohler A."/>
            <person name="Grigoriev I.V."/>
            <person name="Martin F.M."/>
            <person name="Hacquard S."/>
        </authorList>
    </citation>
    <scope>NUCLEOTIDE SEQUENCE [LARGE SCALE GENOMIC DNA]</scope>
    <source>
        <strain evidence="1 2">MPI-SDFR-AT-0080</strain>
    </source>
</reference>
<keyword evidence="2" id="KW-1185">Reference proteome</keyword>
<comment type="caution">
    <text evidence="1">The sequence shown here is derived from an EMBL/GenBank/DDBJ whole genome shotgun (WGS) entry which is preliminary data.</text>
</comment>
<name>A0ABQ8G5N5_9PEZI</name>
<evidence type="ECO:0000313" key="1">
    <source>
        <dbReference type="EMBL" id="KAH7045790.1"/>
    </source>
</evidence>
<evidence type="ECO:0000313" key="2">
    <source>
        <dbReference type="Proteomes" id="UP000774617"/>
    </source>
</evidence>
<sequence length="224" mass="24947">MRLASWRSCSIPDPSMLPFTRAEPLPGRKSRILYPGPLRDQGAWGGRGGESSTANHPVLCWPRAAAHLSLGCSAVTAFCHINDTRKRTRKHLWAVSRPSRRWRATNSLSGSALASPRLAAAAVTRVLLAANLIRMAIALEIPVPFPKAACYHCTLHRWQSLLLHENLADHDPPMSTPLFFPPPPSAKFTSHECARRSECWTRVRPRRARQDSIGRRKHSCGRGE</sequence>
<proteinExistence type="predicted"/>
<protein>
    <submittedName>
        <fullName evidence="1">Uncharacterized protein</fullName>
    </submittedName>
</protein>
<dbReference type="EMBL" id="JAGTJR010000018">
    <property type="protein sequence ID" value="KAH7045790.1"/>
    <property type="molecule type" value="Genomic_DNA"/>
</dbReference>
<accession>A0ABQ8G5N5</accession>
<dbReference type="Proteomes" id="UP000774617">
    <property type="component" value="Unassembled WGS sequence"/>
</dbReference>
<organism evidence="1 2">
    <name type="scientific">Macrophomina phaseolina</name>
    <dbReference type="NCBI Taxonomy" id="35725"/>
    <lineage>
        <taxon>Eukaryota</taxon>
        <taxon>Fungi</taxon>
        <taxon>Dikarya</taxon>
        <taxon>Ascomycota</taxon>
        <taxon>Pezizomycotina</taxon>
        <taxon>Dothideomycetes</taxon>
        <taxon>Dothideomycetes incertae sedis</taxon>
        <taxon>Botryosphaeriales</taxon>
        <taxon>Botryosphaeriaceae</taxon>
        <taxon>Macrophomina</taxon>
    </lineage>
</organism>